<dbReference type="Pfam" id="PF00583">
    <property type="entry name" value="Acetyltransf_1"/>
    <property type="match status" value="1"/>
</dbReference>
<dbReference type="SUPFAM" id="SSF55729">
    <property type="entry name" value="Acyl-CoA N-acyltransferases (Nat)"/>
    <property type="match status" value="1"/>
</dbReference>
<name>A0A0N8H9K1_9BACT</name>
<dbReference type="GO" id="GO:0016747">
    <property type="term" value="F:acyltransferase activity, transferring groups other than amino-acyl groups"/>
    <property type="evidence" value="ECO:0007669"/>
    <property type="project" value="InterPro"/>
</dbReference>
<dbReference type="AlphaFoldDB" id="A0A0N8H9K1"/>
<organism evidence="2 3">
    <name type="scientific">Jiulongibacter sediminis</name>
    <dbReference type="NCBI Taxonomy" id="1605367"/>
    <lineage>
        <taxon>Bacteria</taxon>
        <taxon>Pseudomonadati</taxon>
        <taxon>Bacteroidota</taxon>
        <taxon>Cytophagia</taxon>
        <taxon>Cytophagales</taxon>
        <taxon>Leadbetterellaceae</taxon>
        <taxon>Jiulongibacter</taxon>
    </lineage>
</organism>
<protein>
    <recommendedName>
        <fullName evidence="1">N-acetyltransferase domain-containing protein</fullName>
    </recommendedName>
</protein>
<dbReference type="InterPro" id="IPR000182">
    <property type="entry name" value="GNAT_dom"/>
</dbReference>
<feature type="domain" description="N-acetyltransferase" evidence="1">
    <location>
        <begin position="10"/>
        <end position="151"/>
    </location>
</feature>
<reference evidence="2 3" key="1">
    <citation type="submission" date="2015-07" db="EMBL/GenBank/DDBJ databases">
        <title>The draft genome sequence of Leadbetterella sp. JN14-9.</title>
        <authorList>
            <person name="Liu Y."/>
            <person name="Du J."/>
            <person name="Shao Z."/>
        </authorList>
    </citation>
    <scope>NUCLEOTIDE SEQUENCE [LARGE SCALE GENOMIC DNA]</scope>
    <source>
        <strain evidence="2 3">JN14-9</strain>
    </source>
</reference>
<dbReference type="EMBL" id="LGTQ01000010">
    <property type="protein sequence ID" value="KPM47596.1"/>
    <property type="molecule type" value="Genomic_DNA"/>
</dbReference>
<keyword evidence="3" id="KW-1185">Reference proteome</keyword>
<dbReference type="InterPro" id="IPR016181">
    <property type="entry name" value="Acyl_CoA_acyltransferase"/>
</dbReference>
<evidence type="ECO:0000313" key="2">
    <source>
        <dbReference type="EMBL" id="KPM47596.1"/>
    </source>
</evidence>
<dbReference type="Gene3D" id="3.40.630.30">
    <property type="match status" value="1"/>
</dbReference>
<evidence type="ECO:0000313" key="3">
    <source>
        <dbReference type="Proteomes" id="UP000050454"/>
    </source>
</evidence>
<accession>A0A0N8H9K1</accession>
<dbReference type="CDD" id="cd04301">
    <property type="entry name" value="NAT_SF"/>
    <property type="match status" value="1"/>
</dbReference>
<comment type="caution">
    <text evidence="2">The sequence shown here is derived from an EMBL/GenBank/DDBJ whole genome shotgun (WGS) entry which is preliminary data.</text>
</comment>
<dbReference type="RefSeq" id="WP_055149278.1">
    <property type="nucleotide sequence ID" value="NZ_JXSZ01000010.1"/>
</dbReference>
<dbReference type="Proteomes" id="UP000050454">
    <property type="component" value="Unassembled WGS sequence"/>
</dbReference>
<dbReference type="STRING" id="1605367.AFM12_13940"/>
<proteinExistence type="predicted"/>
<sequence>MVSSNSSEQIILQPATFESESLIYDYTCLLEDEMLKQGRFNQIFRENISSPDWAIFLIQYRGISIGFCSLHFKNSLHHASRIAELEEFFIVSKARGKGYGQQTIELLKKQCTQRYIYQMEVSTNKKRQKAHSFYVATGFKDSHHKLVMELN</sequence>
<dbReference type="PROSITE" id="PS51186">
    <property type="entry name" value="GNAT"/>
    <property type="match status" value="1"/>
</dbReference>
<evidence type="ECO:0000259" key="1">
    <source>
        <dbReference type="PROSITE" id="PS51186"/>
    </source>
</evidence>
<gene>
    <name evidence="2" type="ORF">AFM12_13940</name>
</gene>